<evidence type="ECO:0000313" key="3">
    <source>
        <dbReference type="Proteomes" id="UP000198844"/>
    </source>
</evidence>
<dbReference type="GO" id="GO:0006355">
    <property type="term" value="P:regulation of DNA-templated transcription"/>
    <property type="evidence" value="ECO:0007669"/>
    <property type="project" value="InterPro"/>
</dbReference>
<evidence type="ECO:0000313" key="2">
    <source>
        <dbReference type="EMBL" id="SFU26339.1"/>
    </source>
</evidence>
<dbReference type="Proteomes" id="UP000198844">
    <property type="component" value="Unassembled WGS sequence"/>
</dbReference>
<dbReference type="Gene3D" id="1.10.1660.10">
    <property type="match status" value="1"/>
</dbReference>
<proteinExistence type="predicted"/>
<sequence>MRLLSIGEAAAELGLAVGTLRHRHRQGLLMPLGRIACGHRRFQRDTLRAEPAVAGKTVCYPRVSSHDQVEQLTEQAARLERHCVDAGFRR</sequence>
<dbReference type="InterPro" id="IPR009061">
    <property type="entry name" value="DNA-bd_dom_put_sf"/>
</dbReference>
<name>A0A1I7EQZ1_9BURK</name>
<accession>A0A1I7EQZ1</accession>
<protein>
    <submittedName>
        <fullName evidence="2">MerR HTH family regulatory protein</fullName>
    </submittedName>
</protein>
<dbReference type="InterPro" id="IPR000551">
    <property type="entry name" value="MerR-type_HTH_dom"/>
</dbReference>
<dbReference type="SUPFAM" id="SSF46955">
    <property type="entry name" value="Putative DNA-binding domain"/>
    <property type="match status" value="1"/>
</dbReference>
<dbReference type="GO" id="GO:0003677">
    <property type="term" value="F:DNA binding"/>
    <property type="evidence" value="ECO:0007669"/>
    <property type="project" value="InterPro"/>
</dbReference>
<gene>
    <name evidence="2" type="ORF">SAMN05192563_105229</name>
</gene>
<dbReference type="AlphaFoldDB" id="A0A1I7EQZ1"/>
<dbReference type="PROSITE" id="PS50937">
    <property type="entry name" value="HTH_MERR_2"/>
    <property type="match status" value="1"/>
</dbReference>
<reference evidence="2 3" key="1">
    <citation type="submission" date="2016-10" db="EMBL/GenBank/DDBJ databases">
        <authorList>
            <person name="de Groot N.N."/>
        </authorList>
    </citation>
    <scope>NUCLEOTIDE SEQUENCE [LARGE SCALE GENOMIC DNA]</scope>
    <source>
        <strain evidence="2 3">LMG 27731</strain>
    </source>
</reference>
<organism evidence="2 3">
    <name type="scientific">Paraburkholderia aspalathi</name>
    <dbReference type="NCBI Taxonomy" id="1324617"/>
    <lineage>
        <taxon>Bacteria</taxon>
        <taxon>Pseudomonadati</taxon>
        <taxon>Pseudomonadota</taxon>
        <taxon>Betaproteobacteria</taxon>
        <taxon>Burkholderiales</taxon>
        <taxon>Burkholderiaceae</taxon>
        <taxon>Paraburkholderia</taxon>
    </lineage>
</organism>
<feature type="domain" description="HTH merR-type" evidence="1">
    <location>
        <begin position="3"/>
        <end position="48"/>
    </location>
</feature>
<evidence type="ECO:0000259" key="1">
    <source>
        <dbReference type="PROSITE" id="PS50937"/>
    </source>
</evidence>
<dbReference type="EMBL" id="FPBH01000052">
    <property type="protein sequence ID" value="SFU26339.1"/>
    <property type="molecule type" value="Genomic_DNA"/>
</dbReference>